<dbReference type="GO" id="GO:0032259">
    <property type="term" value="P:methylation"/>
    <property type="evidence" value="ECO:0007669"/>
    <property type="project" value="UniProtKB-KW"/>
</dbReference>
<proteinExistence type="predicted"/>
<keyword evidence="2" id="KW-0808">Transferase</keyword>
<dbReference type="Pfam" id="PF08241">
    <property type="entry name" value="Methyltransf_11"/>
    <property type="match status" value="1"/>
</dbReference>
<keyword evidence="3" id="KW-1185">Reference proteome</keyword>
<dbReference type="GO" id="GO:0008757">
    <property type="term" value="F:S-adenosylmethionine-dependent methyltransferase activity"/>
    <property type="evidence" value="ECO:0007669"/>
    <property type="project" value="InterPro"/>
</dbReference>
<dbReference type="InParanoid" id="A0A7X0MWY2"/>
<gene>
    <name evidence="2" type="ORF">HNR48_002990</name>
</gene>
<dbReference type="InterPro" id="IPR013216">
    <property type="entry name" value="Methyltransf_11"/>
</dbReference>
<feature type="domain" description="Methyltransferase type 11" evidence="1">
    <location>
        <begin position="57"/>
        <end position="151"/>
    </location>
</feature>
<dbReference type="RefSeq" id="WP_166845381.1">
    <property type="nucleotide sequence ID" value="NZ_JAAONY010000002.1"/>
</dbReference>
<evidence type="ECO:0000259" key="1">
    <source>
        <dbReference type="Pfam" id="PF08241"/>
    </source>
</evidence>
<dbReference type="CDD" id="cd02440">
    <property type="entry name" value="AdoMet_MTases"/>
    <property type="match status" value="1"/>
</dbReference>
<dbReference type="Gene3D" id="3.40.50.150">
    <property type="entry name" value="Vaccinia Virus protein VP39"/>
    <property type="match status" value="1"/>
</dbReference>
<name>A0A7X0MWY2_9GAMM</name>
<dbReference type="PANTHER" id="PTHR43861">
    <property type="entry name" value="TRANS-ACONITATE 2-METHYLTRANSFERASE-RELATED"/>
    <property type="match status" value="1"/>
</dbReference>
<dbReference type="EMBL" id="JACHHT010000002">
    <property type="protein sequence ID" value="MBB6522705.1"/>
    <property type="molecule type" value="Genomic_DNA"/>
</dbReference>
<comment type="caution">
    <text evidence="2">The sequence shown here is derived from an EMBL/GenBank/DDBJ whole genome shotgun (WGS) entry which is preliminary data.</text>
</comment>
<dbReference type="SUPFAM" id="SSF53335">
    <property type="entry name" value="S-adenosyl-L-methionine-dependent methyltransferases"/>
    <property type="match status" value="1"/>
</dbReference>
<evidence type="ECO:0000313" key="2">
    <source>
        <dbReference type="EMBL" id="MBB6522705.1"/>
    </source>
</evidence>
<evidence type="ECO:0000313" key="3">
    <source>
        <dbReference type="Proteomes" id="UP000528457"/>
    </source>
</evidence>
<dbReference type="Proteomes" id="UP000528457">
    <property type="component" value="Unassembled WGS sequence"/>
</dbReference>
<organism evidence="2 3">
    <name type="scientific">Pseudoteredinibacter isoporae</name>
    <dbReference type="NCBI Taxonomy" id="570281"/>
    <lineage>
        <taxon>Bacteria</taxon>
        <taxon>Pseudomonadati</taxon>
        <taxon>Pseudomonadota</taxon>
        <taxon>Gammaproteobacteria</taxon>
        <taxon>Cellvibrionales</taxon>
        <taxon>Cellvibrionaceae</taxon>
        <taxon>Pseudoteredinibacter</taxon>
    </lineage>
</organism>
<dbReference type="InterPro" id="IPR029063">
    <property type="entry name" value="SAM-dependent_MTases_sf"/>
</dbReference>
<dbReference type="PANTHER" id="PTHR43861:SF1">
    <property type="entry name" value="TRANS-ACONITATE 2-METHYLTRANSFERASE"/>
    <property type="match status" value="1"/>
</dbReference>
<reference evidence="2 3" key="1">
    <citation type="submission" date="2020-08" db="EMBL/GenBank/DDBJ databases">
        <title>Genomic Encyclopedia of Type Strains, Phase IV (KMG-IV): sequencing the most valuable type-strain genomes for metagenomic binning, comparative biology and taxonomic classification.</title>
        <authorList>
            <person name="Goeker M."/>
        </authorList>
    </citation>
    <scope>NUCLEOTIDE SEQUENCE [LARGE SCALE GENOMIC DNA]</scope>
    <source>
        <strain evidence="2 3">DSM 22368</strain>
    </source>
</reference>
<sequence length="244" mass="28310">MSKESKYWDELAELGENQSVFDPRDRFGKKNAYIRYLRDKELNTFFSDAFKHGPVFDFGCGSGNISMNLNSRGIDTFGIDISEGLLRIARNQSPQNLANFCQFDGVSIPVAEGVFSDVVVYVVLSYIKDDDALREVVSQLYNSLKRGGSFLLIEQTRKIRKQVDEFKVIRTKREYRSLFSDIGFECLEQRDMRSGHFLPLYFLSLGVSLPFSLLHRIESFQHKVVPNPVWDYRETVFRFVKHNE</sequence>
<dbReference type="AlphaFoldDB" id="A0A7X0MWY2"/>
<protein>
    <submittedName>
        <fullName evidence="2">SAM-dependent methyltransferase</fullName>
    </submittedName>
</protein>
<keyword evidence="2" id="KW-0489">Methyltransferase</keyword>
<accession>A0A7X0MWY2</accession>